<reference evidence="1 2" key="1">
    <citation type="journal article" date="2023" name="Mol. Biol. Evol.">
        <title>Genomics of Secondarily Temperate Adaptation in the Only Non-Antarctic Icefish.</title>
        <authorList>
            <person name="Rivera-Colon A.G."/>
            <person name="Rayamajhi N."/>
            <person name="Minhas B.F."/>
            <person name="Madrigal G."/>
            <person name="Bilyk K.T."/>
            <person name="Yoon V."/>
            <person name="Hune M."/>
            <person name="Gregory S."/>
            <person name="Cheng C.H.C."/>
            <person name="Catchen J.M."/>
        </authorList>
    </citation>
    <scope>NUCLEOTIDE SEQUENCE [LARGE SCALE GENOMIC DNA]</scope>
    <source>
        <strain evidence="1">JC2023a</strain>
    </source>
</reference>
<evidence type="ECO:0000313" key="1">
    <source>
        <dbReference type="EMBL" id="KAK5884480.1"/>
    </source>
</evidence>
<proteinExistence type="predicted"/>
<gene>
    <name evidence="1" type="ORF">CesoFtcFv8_018295</name>
</gene>
<dbReference type="EMBL" id="JAULUE010002060">
    <property type="protein sequence ID" value="KAK5884480.1"/>
    <property type="molecule type" value="Genomic_DNA"/>
</dbReference>
<accession>A0AAN8BFV5</accession>
<protein>
    <submittedName>
        <fullName evidence="1">Uncharacterized protein</fullName>
    </submittedName>
</protein>
<name>A0AAN8BFV5_9TELE</name>
<evidence type="ECO:0000313" key="2">
    <source>
        <dbReference type="Proteomes" id="UP001335648"/>
    </source>
</evidence>
<keyword evidence="2" id="KW-1185">Reference proteome</keyword>
<dbReference type="Proteomes" id="UP001335648">
    <property type="component" value="Unassembled WGS sequence"/>
</dbReference>
<dbReference type="AlphaFoldDB" id="A0AAN8BFV5"/>
<comment type="caution">
    <text evidence="1">The sequence shown here is derived from an EMBL/GenBank/DDBJ whole genome shotgun (WGS) entry which is preliminary data.</text>
</comment>
<organism evidence="1 2">
    <name type="scientific">Champsocephalus esox</name>
    <name type="common">pike icefish</name>
    <dbReference type="NCBI Taxonomy" id="159716"/>
    <lineage>
        <taxon>Eukaryota</taxon>
        <taxon>Metazoa</taxon>
        <taxon>Chordata</taxon>
        <taxon>Craniata</taxon>
        <taxon>Vertebrata</taxon>
        <taxon>Euteleostomi</taxon>
        <taxon>Actinopterygii</taxon>
        <taxon>Neopterygii</taxon>
        <taxon>Teleostei</taxon>
        <taxon>Neoteleostei</taxon>
        <taxon>Acanthomorphata</taxon>
        <taxon>Eupercaria</taxon>
        <taxon>Perciformes</taxon>
        <taxon>Notothenioidei</taxon>
        <taxon>Channichthyidae</taxon>
        <taxon>Champsocephalus</taxon>
    </lineage>
</organism>
<sequence>MYNQLWEPGTEIKDEVCPVRCCRLVKVSARVFTCLLLVWHAEATWRLADGFSPPLTEPTPPAHGLTLLPSLLRLPELWR</sequence>